<evidence type="ECO:0000313" key="3">
    <source>
        <dbReference type="Proteomes" id="UP000622547"/>
    </source>
</evidence>
<proteinExistence type="predicted"/>
<dbReference type="Pfam" id="PF19575">
    <property type="entry name" value="HTH_58"/>
    <property type="match status" value="1"/>
</dbReference>
<gene>
    <name evidence="2" type="ORF">Pph01_79650</name>
</gene>
<reference evidence="2 3" key="1">
    <citation type="submission" date="2021-01" db="EMBL/GenBank/DDBJ databases">
        <title>Whole genome shotgun sequence of Planotetraspora phitsanulokensis NBRC 104273.</title>
        <authorList>
            <person name="Komaki H."/>
            <person name="Tamura T."/>
        </authorList>
    </citation>
    <scope>NUCLEOTIDE SEQUENCE [LARGE SCALE GENOMIC DNA]</scope>
    <source>
        <strain evidence="2 3">NBRC 104273</strain>
    </source>
</reference>
<comment type="caution">
    <text evidence="2">The sequence shown here is derived from an EMBL/GenBank/DDBJ whole genome shotgun (WGS) entry which is preliminary data.</text>
</comment>
<name>A0A8J3UDP9_9ACTN</name>
<sequence>MGGKRVSGAERVRLAAELRRRYELGESIRELVVWSGRSFGLVRELLLESRASMRSRGGARPGRRKKAAAE</sequence>
<evidence type="ECO:0000259" key="1">
    <source>
        <dbReference type="Pfam" id="PF19575"/>
    </source>
</evidence>
<dbReference type="InterPro" id="IPR045745">
    <property type="entry name" value="HTH_58_Actinobacteria-type"/>
</dbReference>
<organism evidence="2 3">
    <name type="scientific">Planotetraspora phitsanulokensis</name>
    <dbReference type="NCBI Taxonomy" id="575192"/>
    <lineage>
        <taxon>Bacteria</taxon>
        <taxon>Bacillati</taxon>
        <taxon>Actinomycetota</taxon>
        <taxon>Actinomycetes</taxon>
        <taxon>Streptosporangiales</taxon>
        <taxon>Streptosporangiaceae</taxon>
        <taxon>Planotetraspora</taxon>
    </lineage>
</organism>
<feature type="domain" description="Helix-turn-helix" evidence="1">
    <location>
        <begin position="3"/>
        <end position="60"/>
    </location>
</feature>
<dbReference type="Proteomes" id="UP000622547">
    <property type="component" value="Unassembled WGS sequence"/>
</dbReference>
<dbReference type="RefSeq" id="WP_239117349.1">
    <property type="nucleotide sequence ID" value="NZ_BAABHI010000068.1"/>
</dbReference>
<evidence type="ECO:0000313" key="2">
    <source>
        <dbReference type="EMBL" id="GII42962.1"/>
    </source>
</evidence>
<accession>A0A8J3UDP9</accession>
<dbReference type="AlphaFoldDB" id="A0A8J3UDP9"/>
<dbReference type="EMBL" id="BOOP01000048">
    <property type="protein sequence ID" value="GII42962.1"/>
    <property type="molecule type" value="Genomic_DNA"/>
</dbReference>
<protein>
    <recommendedName>
        <fullName evidence="1">Helix-turn-helix domain-containing protein</fullName>
    </recommendedName>
</protein>
<keyword evidence="3" id="KW-1185">Reference proteome</keyword>